<gene>
    <name evidence="1" type="ORF">GMARGA_LOCUS17605</name>
</gene>
<evidence type="ECO:0000313" key="2">
    <source>
        <dbReference type="Proteomes" id="UP000789901"/>
    </source>
</evidence>
<organism evidence="1 2">
    <name type="scientific">Gigaspora margarita</name>
    <dbReference type="NCBI Taxonomy" id="4874"/>
    <lineage>
        <taxon>Eukaryota</taxon>
        <taxon>Fungi</taxon>
        <taxon>Fungi incertae sedis</taxon>
        <taxon>Mucoromycota</taxon>
        <taxon>Glomeromycotina</taxon>
        <taxon>Glomeromycetes</taxon>
        <taxon>Diversisporales</taxon>
        <taxon>Gigasporaceae</taxon>
        <taxon>Gigaspora</taxon>
    </lineage>
</organism>
<sequence length="170" mass="19493">VSSTRLIERSRKQNLEMEKLETYRNIFASSEAEVRQQLQVVAQDVLPKDRNIAKWLGLSNQVFAEEEVLVNGLDFEQKEKEEIKKNKEVLIIMECDVPDYGTEEIKDKIMQAKGVGLAKQDDLTKRIIANIKQIEVHSKMEVDINTDNKTEVVDKTSNELDKVEDISSSI</sequence>
<feature type="non-terminal residue" evidence="1">
    <location>
        <position position="1"/>
    </location>
</feature>
<dbReference type="Proteomes" id="UP000789901">
    <property type="component" value="Unassembled WGS sequence"/>
</dbReference>
<proteinExistence type="predicted"/>
<comment type="caution">
    <text evidence="1">The sequence shown here is derived from an EMBL/GenBank/DDBJ whole genome shotgun (WGS) entry which is preliminary data.</text>
</comment>
<evidence type="ECO:0000313" key="1">
    <source>
        <dbReference type="EMBL" id="CAG8762186.1"/>
    </source>
</evidence>
<reference evidence="1 2" key="1">
    <citation type="submission" date="2021-06" db="EMBL/GenBank/DDBJ databases">
        <authorList>
            <person name="Kallberg Y."/>
            <person name="Tangrot J."/>
            <person name="Rosling A."/>
        </authorList>
    </citation>
    <scope>NUCLEOTIDE SEQUENCE [LARGE SCALE GENOMIC DNA]</scope>
    <source>
        <strain evidence="1 2">120-4 pot B 10/14</strain>
    </source>
</reference>
<accession>A0ABN7VEG0</accession>
<keyword evidence="2" id="KW-1185">Reference proteome</keyword>
<protein>
    <submittedName>
        <fullName evidence="1">26630_t:CDS:1</fullName>
    </submittedName>
</protein>
<name>A0ABN7VEG0_GIGMA</name>
<dbReference type="EMBL" id="CAJVQB010013446">
    <property type="protein sequence ID" value="CAG8762186.1"/>
    <property type="molecule type" value="Genomic_DNA"/>
</dbReference>